<dbReference type="Proteomes" id="UP000791080">
    <property type="component" value="Unassembled WGS sequence"/>
</dbReference>
<dbReference type="InterPro" id="IPR002810">
    <property type="entry name" value="NfeD-like_C"/>
</dbReference>
<evidence type="ECO:0000256" key="4">
    <source>
        <dbReference type="ARBA" id="ARBA00023136"/>
    </source>
</evidence>
<keyword evidence="4 5" id="KW-0472">Membrane</keyword>
<name>A0ABT1JBU4_ACTCY</name>
<dbReference type="InterPro" id="IPR012340">
    <property type="entry name" value="NA-bd_OB-fold"/>
</dbReference>
<protein>
    <submittedName>
        <fullName evidence="7">Membrane protein implicated in regulation of membrane protease activity</fullName>
    </submittedName>
</protein>
<keyword evidence="7" id="KW-0378">Hydrolase</keyword>
<feature type="domain" description="NfeD-like C-terminal" evidence="6">
    <location>
        <begin position="82"/>
        <end position="140"/>
    </location>
</feature>
<comment type="subcellular location">
    <subcellularLocation>
        <location evidence="1">Membrane</location>
        <topology evidence="1">Multi-pass membrane protein</topology>
    </subcellularLocation>
</comment>
<reference evidence="7 8" key="1">
    <citation type="submission" date="2013-07" db="EMBL/GenBank/DDBJ databases">
        <authorList>
            <consortium name="DOE Joint Genome Institute"/>
            <person name="Reeve W."/>
            <person name="Huntemann M."/>
            <person name="Han J."/>
            <person name="Chen A."/>
            <person name="Kyrpides N."/>
            <person name="Mavromatis K."/>
            <person name="Markowitz V."/>
            <person name="Palaniappan K."/>
            <person name="Ivanova N."/>
            <person name="Schaumberg A."/>
            <person name="Pati A."/>
            <person name="Liolios K."/>
            <person name="Nordberg H.P."/>
            <person name="Cantor M.N."/>
            <person name="Hua S.X."/>
            <person name="Woyke T."/>
        </authorList>
    </citation>
    <scope>NUCLEOTIDE SEQUENCE [LARGE SCALE GENOMIC DNA]</scope>
    <source>
        <strain evidence="7 8">DSM 43889</strain>
    </source>
</reference>
<keyword evidence="7" id="KW-0645">Protease</keyword>
<feature type="transmembrane region" description="Helical" evidence="5">
    <location>
        <begin position="30"/>
        <end position="63"/>
    </location>
</feature>
<dbReference type="InterPro" id="IPR052165">
    <property type="entry name" value="Membrane_assoc_protease"/>
</dbReference>
<dbReference type="GO" id="GO:0008233">
    <property type="term" value="F:peptidase activity"/>
    <property type="evidence" value="ECO:0007669"/>
    <property type="project" value="UniProtKB-KW"/>
</dbReference>
<evidence type="ECO:0000256" key="3">
    <source>
        <dbReference type="ARBA" id="ARBA00022989"/>
    </source>
</evidence>
<keyword evidence="2 5" id="KW-0812">Transmembrane</keyword>
<dbReference type="RefSeq" id="WP_026418783.1">
    <property type="nucleotide sequence ID" value="NZ_AUBJ02000001.1"/>
</dbReference>
<organism evidence="7 8">
    <name type="scientific">Actinoalloteichus caeruleus DSM 43889</name>
    <dbReference type="NCBI Taxonomy" id="1120930"/>
    <lineage>
        <taxon>Bacteria</taxon>
        <taxon>Bacillati</taxon>
        <taxon>Actinomycetota</taxon>
        <taxon>Actinomycetes</taxon>
        <taxon>Pseudonocardiales</taxon>
        <taxon>Pseudonocardiaceae</taxon>
        <taxon>Actinoalloteichus</taxon>
        <taxon>Actinoalloteichus cyanogriseus</taxon>
    </lineage>
</organism>
<keyword evidence="3 5" id="KW-1133">Transmembrane helix</keyword>
<dbReference type="EMBL" id="AUBJ02000001">
    <property type="protein sequence ID" value="MCP2329967.1"/>
    <property type="molecule type" value="Genomic_DNA"/>
</dbReference>
<sequence>MAALLWVIAGTVLIIAEVLSGEFVLVMLGLAALAAAASAGLGLPLWVDVVVFTVVSLGLVTLARPALKRRMRVGDEVRMHTDALIGGKATVVATTDSQDGRVRIAGEVWSARSFDETQVLEEGQEVVVLDIRGATAVVWREPWELPS</sequence>
<dbReference type="SUPFAM" id="SSF141322">
    <property type="entry name" value="NfeD domain-like"/>
    <property type="match status" value="1"/>
</dbReference>
<dbReference type="Gene3D" id="2.40.50.140">
    <property type="entry name" value="Nucleic acid-binding proteins"/>
    <property type="match status" value="1"/>
</dbReference>
<dbReference type="PANTHER" id="PTHR33507:SF3">
    <property type="entry name" value="INNER MEMBRANE PROTEIN YBBJ"/>
    <property type="match status" value="1"/>
</dbReference>
<gene>
    <name evidence="7" type="ORF">G443_000237</name>
</gene>
<evidence type="ECO:0000256" key="5">
    <source>
        <dbReference type="SAM" id="Phobius"/>
    </source>
</evidence>
<evidence type="ECO:0000313" key="8">
    <source>
        <dbReference type="Proteomes" id="UP000791080"/>
    </source>
</evidence>
<keyword evidence="8" id="KW-1185">Reference proteome</keyword>
<dbReference type="Pfam" id="PF01957">
    <property type="entry name" value="NfeD"/>
    <property type="match status" value="1"/>
</dbReference>
<dbReference type="GO" id="GO:0006508">
    <property type="term" value="P:proteolysis"/>
    <property type="evidence" value="ECO:0007669"/>
    <property type="project" value="UniProtKB-KW"/>
</dbReference>
<reference evidence="7 8" key="2">
    <citation type="submission" date="2022-06" db="EMBL/GenBank/DDBJ databases">
        <title>Genomic Encyclopedia of Type Strains, Phase I: the one thousand microbial genomes (KMG-I) project.</title>
        <authorList>
            <person name="Kyrpides N."/>
        </authorList>
    </citation>
    <scope>NUCLEOTIDE SEQUENCE [LARGE SCALE GENOMIC DNA]</scope>
    <source>
        <strain evidence="7 8">DSM 43889</strain>
    </source>
</reference>
<comment type="caution">
    <text evidence="7">The sequence shown here is derived from an EMBL/GenBank/DDBJ whole genome shotgun (WGS) entry which is preliminary data.</text>
</comment>
<evidence type="ECO:0000313" key="7">
    <source>
        <dbReference type="EMBL" id="MCP2329967.1"/>
    </source>
</evidence>
<proteinExistence type="predicted"/>
<accession>A0ABT1JBU4</accession>
<evidence type="ECO:0000256" key="1">
    <source>
        <dbReference type="ARBA" id="ARBA00004141"/>
    </source>
</evidence>
<evidence type="ECO:0000256" key="2">
    <source>
        <dbReference type="ARBA" id="ARBA00022692"/>
    </source>
</evidence>
<dbReference type="PANTHER" id="PTHR33507">
    <property type="entry name" value="INNER MEMBRANE PROTEIN YBBJ"/>
    <property type="match status" value="1"/>
</dbReference>
<evidence type="ECO:0000259" key="6">
    <source>
        <dbReference type="Pfam" id="PF01957"/>
    </source>
</evidence>